<accession>A0A132MW09</accession>
<evidence type="ECO:0000256" key="3">
    <source>
        <dbReference type="ARBA" id="ARBA00022960"/>
    </source>
</evidence>
<evidence type="ECO:0000256" key="7">
    <source>
        <dbReference type="SAM" id="MobiDB-lite"/>
    </source>
</evidence>
<feature type="domain" description="Rod shape-determining protein MreC beta-barrel core" evidence="8">
    <location>
        <begin position="131"/>
        <end position="271"/>
    </location>
</feature>
<evidence type="ECO:0000313" key="11">
    <source>
        <dbReference type="EMBL" id="KWX07130.1"/>
    </source>
</evidence>
<comment type="similarity">
    <text evidence="1 5">Belongs to the MreC family.</text>
</comment>
<dbReference type="Proteomes" id="UP000070598">
    <property type="component" value="Unassembled WGS sequence"/>
</dbReference>
<sequence length="318" mass="34251">MSFDTRRNRIILATLLAIAFALITVDLRDDQRSPVSDMRRFGAVVFGPVERAAAAVVNPVRDVIGDIAALPGNRRRVEELERENEELRRQLRTSELARSRAAELDKLLRVASLGQYRIVPAQVIALGPAQGFSWTVTIDAGEIDGIKPDMTVINGEGLVGRVTTVGPTTSTVLLAIDPTSSVGARLASTLEIGLVSGAGYDPMRLELLNSQAGLKKGDRLVTFGSRGAKPFVPGLPIGEVVSVEQTPGQLTRKARVRPYVNFAALDLVGVVVQPPRTDPRDALLPPKPTPQPTPRLTRQPTPQPTAQFASPSPNLRES</sequence>
<dbReference type="AlphaFoldDB" id="A0A132MW09"/>
<dbReference type="EMBL" id="JYIK01001073">
    <property type="protein sequence ID" value="KWX07130.1"/>
    <property type="molecule type" value="Genomic_DNA"/>
</dbReference>
<evidence type="ECO:0000313" key="14">
    <source>
        <dbReference type="Proteomes" id="UP000070659"/>
    </source>
</evidence>
<reference evidence="9 14" key="1">
    <citation type="submission" date="2015-02" db="EMBL/GenBank/DDBJ databases">
        <title>Physiological reanalysis, assessment of diazotrophy, and genome sequences of multiple isolates of Streptomyces thermoautotrophicus.</title>
        <authorList>
            <person name="MacKellar D.C."/>
            <person name="Lieber L."/>
            <person name="Norman J."/>
            <person name="Bolger A."/>
            <person name="Tobin C."/>
            <person name="Murray J.W."/>
            <person name="Prell J."/>
        </authorList>
    </citation>
    <scope>NUCLEOTIDE SEQUENCE [LARGE SCALE GENOMIC DNA]</scope>
    <source>
        <strain evidence="9 14">UBT1</strain>
    </source>
</reference>
<feature type="region of interest" description="Disordered" evidence="7">
    <location>
        <begin position="275"/>
        <end position="318"/>
    </location>
</feature>
<comment type="function">
    <text evidence="5">Involved in formation and maintenance of cell shape.</text>
</comment>
<dbReference type="InterPro" id="IPR055342">
    <property type="entry name" value="MreC_beta-barrel_core"/>
</dbReference>
<keyword evidence="3 5" id="KW-0133">Cell shape</keyword>
<reference evidence="10" key="4">
    <citation type="submission" date="2015-04" db="EMBL/GenBank/DDBJ databases">
        <title>Physiological reanalysis, assessment of diazotrophy, and genome sequences of multiple isolates of Streptomyces thermoautotrophicus.</title>
        <authorList>
            <person name="MacKellar D.C."/>
            <person name="Lieber L."/>
            <person name="Norman J."/>
            <person name="Bolger A."/>
            <person name="Tobin C."/>
            <person name="Murray J.W."/>
            <person name="Woodward J."/>
            <person name="Friesen M."/>
            <person name="Prell J."/>
        </authorList>
    </citation>
    <scope>NUCLEOTIDE SEQUENCE [LARGE SCALE GENOMIC DNA]</scope>
    <source>
        <strain evidence="10">H1</strain>
    </source>
</reference>
<evidence type="ECO:0000313" key="10">
    <source>
        <dbReference type="EMBL" id="KWX02023.1"/>
    </source>
</evidence>
<evidence type="ECO:0000259" key="8">
    <source>
        <dbReference type="Pfam" id="PF04085"/>
    </source>
</evidence>
<proteinExistence type="inferred from homology"/>
<gene>
    <name evidence="10" type="ORF">LI90_3059</name>
    <name evidence="9" type="ORF">TH66_13965</name>
    <name evidence="11" type="ORF">TR74_19795</name>
</gene>
<keyword evidence="12" id="KW-1185">Reference proteome</keyword>
<dbReference type="Gene3D" id="2.40.10.350">
    <property type="entry name" value="Rod shape-determining protein MreC, domain 2"/>
    <property type="match status" value="1"/>
</dbReference>
<reference evidence="13" key="2">
    <citation type="submission" date="2015-02" db="EMBL/GenBank/DDBJ databases">
        <title>Physiological reanalysis, assessment of diazotrophy, and genome sequences of multiple isolates of Streptomyces thermoautotrophicus.</title>
        <authorList>
            <person name="MacKellar D.C."/>
            <person name="Lieber L."/>
            <person name="Norman J."/>
            <person name="Bolger A."/>
            <person name="Tobin C."/>
            <person name="Murray J.W."/>
            <person name="Friesen M."/>
            <person name="Prell J."/>
        </authorList>
    </citation>
    <scope>NUCLEOTIDE SEQUENCE [LARGE SCALE GENOMIC DNA]</scope>
    <source>
        <strain evidence="13">UBT1</strain>
    </source>
</reference>
<evidence type="ECO:0000313" key="9">
    <source>
        <dbReference type="EMBL" id="KWX00056.1"/>
    </source>
</evidence>
<dbReference type="NCBIfam" id="TIGR00219">
    <property type="entry name" value="mreC"/>
    <property type="match status" value="1"/>
</dbReference>
<dbReference type="PATRIC" id="fig|1469144.10.peg.3300"/>
<dbReference type="Proteomes" id="UP000070188">
    <property type="component" value="Unassembled WGS sequence"/>
</dbReference>
<dbReference type="InterPro" id="IPR042177">
    <property type="entry name" value="Cell/Rod_1"/>
</dbReference>
<dbReference type="NCBIfam" id="NF010510">
    <property type="entry name" value="PRK13922.11-5"/>
    <property type="match status" value="1"/>
</dbReference>
<dbReference type="Gene3D" id="2.40.10.340">
    <property type="entry name" value="Rod shape-determining protein MreC, domain 1"/>
    <property type="match status" value="1"/>
</dbReference>
<dbReference type="GO" id="GO:0008360">
    <property type="term" value="P:regulation of cell shape"/>
    <property type="evidence" value="ECO:0007669"/>
    <property type="project" value="UniProtKB-KW"/>
</dbReference>
<evidence type="ECO:0000256" key="6">
    <source>
        <dbReference type="SAM" id="Coils"/>
    </source>
</evidence>
<dbReference type="EMBL" id="JYIJ01000018">
    <property type="protein sequence ID" value="KWX00056.1"/>
    <property type="molecule type" value="Genomic_DNA"/>
</dbReference>
<dbReference type="InterPro" id="IPR042175">
    <property type="entry name" value="Cell/Rod_MreC_2"/>
</dbReference>
<evidence type="ECO:0000256" key="1">
    <source>
        <dbReference type="ARBA" id="ARBA00009369"/>
    </source>
</evidence>
<keyword evidence="6" id="KW-0175">Coiled coil</keyword>
<dbReference type="GO" id="GO:0005886">
    <property type="term" value="C:plasma membrane"/>
    <property type="evidence" value="ECO:0007669"/>
    <property type="project" value="TreeGrafter"/>
</dbReference>
<dbReference type="EMBL" id="LAXD01000001">
    <property type="protein sequence ID" value="KWX02023.1"/>
    <property type="molecule type" value="Genomic_DNA"/>
</dbReference>
<dbReference type="STRING" id="1469144.LI90_3059"/>
<dbReference type="Pfam" id="PF04085">
    <property type="entry name" value="MreC"/>
    <property type="match status" value="1"/>
</dbReference>
<evidence type="ECO:0000256" key="2">
    <source>
        <dbReference type="ARBA" id="ARBA00013855"/>
    </source>
</evidence>
<protein>
    <recommendedName>
        <fullName evidence="2 5">Cell shape-determining protein MreC</fullName>
    </recommendedName>
    <alternativeName>
        <fullName evidence="4 5">Cell shape protein MreC</fullName>
    </alternativeName>
</protein>
<dbReference type="PIRSF" id="PIRSF038471">
    <property type="entry name" value="MreC"/>
    <property type="match status" value="1"/>
</dbReference>
<dbReference type="InterPro" id="IPR007221">
    <property type="entry name" value="MreC"/>
</dbReference>
<evidence type="ECO:0000256" key="4">
    <source>
        <dbReference type="ARBA" id="ARBA00032089"/>
    </source>
</evidence>
<comment type="caution">
    <text evidence="10">The sequence shown here is derived from an EMBL/GenBank/DDBJ whole genome shotgun (WGS) entry which is preliminary data.</text>
</comment>
<organism evidence="10 12">
    <name type="scientific">Carbonactinospora thermoautotrophica</name>
    <dbReference type="NCBI Taxonomy" id="1469144"/>
    <lineage>
        <taxon>Bacteria</taxon>
        <taxon>Bacillati</taxon>
        <taxon>Actinomycetota</taxon>
        <taxon>Actinomycetes</taxon>
        <taxon>Kitasatosporales</taxon>
        <taxon>Carbonactinosporaceae</taxon>
        <taxon>Carbonactinospora</taxon>
    </lineage>
</organism>
<dbReference type="RefSeq" id="WP_066888843.1">
    <property type="nucleotide sequence ID" value="NZ_JYIJ01000018.1"/>
</dbReference>
<evidence type="ECO:0000256" key="5">
    <source>
        <dbReference type="PIRNR" id="PIRNR038471"/>
    </source>
</evidence>
<dbReference type="Proteomes" id="UP000070659">
    <property type="component" value="Unassembled WGS sequence"/>
</dbReference>
<dbReference type="PANTHER" id="PTHR34138">
    <property type="entry name" value="CELL SHAPE-DETERMINING PROTEIN MREC"/>
    <property type="match status" value="1"/>
</dbReference>
<dbReference type="OrthoDB" id="5196068at2"/>
<feature type="compositionally biased region" description="Polar residues" evidence="7">
    <location>
        <begin position="306"/>
        <end position="318"/>
    </location>
</feature>
<dbReference type="PANTHER" id="PTHR34138:SF1">
    <property type="entry name" value="CELL SHAPE-DETERMINING PROTEIN MREC"/>
    <property type="match status" value="1"/>
</dbReference>
<name>A0A132MW09_9ACTN</name>
<feature type="coiled-coil region" evidence="6">
    <location>
        <begin position="70"/>
        <end position="100"/>
    </location>
</feature>
<reference evidence="12" key="3">
    <citation type="submission" date="2015-04" db="EMBL/GenBank/DDBJ databases">
        <title>Physiological reanalysis, assessment of diazotrophy, and genome sequences of multiple isolates of Streptomyces thermoautotrophicus.</title>
        <authorList>
            <person name="MacKellar D.C."/>
            <person name="Lieber L."/>
            <person name="Norman J."/>
            <person name="Bolger A."/>
            <person name="Tobin C."/>
            <person name="Murray J.W."/>
            <person name="Chang R."/>
            <person name="Ford T."/>
            <person name="Nguyen P.Q."/>
            <person name="Woodward J."/>
            <person name="Permingeat H."/>
            <person name="Joshi N.S."/>
            <person name="Silver P.A."/>
            <person name="Usadel B."/>
            <person name="Rutherford A.W."/>
            <person name="Friesen M."/>
            <person name="Prell J."/>
        </authorList>
    </citation>
    <scope>NUCLEOTIDE SEQUENCE [LARGE SCALE GENOMIC DNA]</scope>
    <source>
        <strain evidence="12">H1</strain>
    </source>
</reference>
<evidence type="ECO:0000313" key="13">
    <source>
        <dbReference type="Proteomes" id="UP000070598"/>
    </source>
</evidence>
<evidence type="ECO:0000313" key="12">
    <source>
        <dbReference type="Proteomes" id="UP000070188"/>
    </source>
</evidence>